<proteinExistence type="predicted"/>
<reference evidence="1" key="1">
    <citation type="submission" date="2021-06" db="EMBL/GenBank/DDBJ databases">
        <authorList>
            <person name="Kallberg Y."/>
            <person name="Tangrot J."/>
            <person name="Rosling A."/>
        </authorList>
    </citation>
    <scope>NUCLEOTIDE SEQUENCE</scope>
    <source>
        <strain evidence="1">FL966</strain>
    </source>
</reference>
<dbReference type="Proteomes" id="UP000789759">
    <property type="component" value="Unassembled WGS sequence"/>
</dbReference>
<organism evidence="1 2">
    <name type="scientific">Cetraspora pellucida</name>
    <dbReference type="NCBI Taxonomy" id="1433469"/>
    <lineage>
        <taxon>Eukaryota</taxon>
        <taxon>Fungi</taxon>
        <taxon>Fungi incertae sedis</taxon>
        <taxon>Mucoromycota</taxon>
        <taxon>Glomeromycotina</taxon>
        <taxon>Glomeromycetes</taxon>
        <taxon>Diversisporales</taxon>
        <taxon>Gigasporaceae</taxon>
        <taxon>Cetraspora</taxon>
    </lineage>
</organism>
<sequence>MNIECVHCNALHWLDKRLTSSSRNSPKFSTCCSHGQVILPFLQDPPLLLRQLFECQDDLSKEFHCNIRRYNAAHAFTSLGAKINQSVFNGHGPYSFRISGELYHRVGSLLPDSDAEATYAQLYIYDPEIAH</sequence>
<name>A0A9N9HLY2_9GLOM</name>
<comment type="caution">
    <text evidence="1">The sequence shown here is derived from an EMBL/GenBank/DDBJ whole genome shotgun (WGS) entry which is preliminary data.</text>
</comment>
<gene>
    <name evidence="1" type="ORF">CPELLU_LOCUS11335</name>
</gene>
<dbReference type="PANTHER" id="PTHR45786:SF74">
    <property type="entry name" value="ATP-DEPENDENT DNA HELICASE"/>
    <property type="match status" value="1"/>
</dbReference>
<evidence type="ECO:0000313" key="1">
    <source>
        <dbReference type="EMBL" id="CAG8691743.1"/>
    </source>
</evidence>
<dbReference type="OrthoDB" id="2448079at2759"/>
<protein>
    <submittedName>
        <fullName evidence="1">12317_t:CDS:1</fullName>
    </submittedName>
</protein>
<dbReference type="PANTHER" id="PTHR45786">
    <property type="entry name" value="DNA BINDING PROTEIN-LIKE"/>
    <property type="match status" value="1"/>
</dbReference>
<dbReference type="EMBL" id="CAJVQA010009972">
    <property type="protein sequence ID" value="CAG8691743.1"/>
    <property type="molecule type" value="Genomic_DNA"/>
</dbReference>
<evidence type="ECO:0000313" key="2">
    <source>
        <dbReference type="Proteomes" id="UP000789759"/>
    </source>
</evidence>
<dbReference type="AlphaFoldDB" id="A0A9N9HLY2"/>
<keyword evidence="2" id="KW-1185">Reference proteome</keyword>
<accession>A0A9N9HLY2</accession>